<evidence type="ECO:0000256" key="1">
    <source>
        <dbReference type="SAM" id="Phobius"/>
    </source>
</evidence>
<feature type="transmembrane region" description="Helical" evidence="1">
    <location>
        <begin position="43"/>
        <end position="63"/>
    </location>
</feature>
<gene>
    <name evidence="2" type="ORF">FHR84_004246</name>
</gene>
<keyword evidence="1" id="KW-0812">Transmembrane</keyword>
<dbReference type="EMBL" id="JACBYW010000010">
    <property type="protein sequence ID" value="NYH80874.1"/>
    <property type="molecule type" value="Genomic_DNA"/>
</dbReference>
<evidence type="ECO:0000313" key="2">
    <source>
        <dbReference type="EMBL" id="NYH80874.1"/>
    </source>
</evidence>
<feature type="transmembrane region" description="Helical" evidence="1">
    <location>
        <begin position="107"/>
        <end position="129"/>
    </location>
</feature>
<name>A0A852Z0U0_9ACTN</name>
<dbReference type="Proteomes" id="UP000548304">
    <property type="component" value="Unassembled WGS sequence"/>
</dbReference>
<reference evidence="2 3" key="1">
    <citation type="submission" date="2020-07" db="EMBL/GenBank/DDBJ databases">
        <title>Genomic Encyclopedia of Type Strains, Phase III (KMG-III): the genomes of soil and plant-associated and newly described type strains.</title>
        <authorList>
            <person name="Whitman W."/>
        </authorList>
    </citation>
    <scope>NUCLEOTIDE SEQUENCE [LARGE SCALE GENOMIC DNA]</scope>
    <source>
        <strain evidence="2 3">CECT 8576</strain>
    </source>
</reference>
<organism evidence="2 3">
    <name type="scientific">Actinopolyspora biskrensis</name>
    <dbReference type="NCBI Taxonomy" id="1470178"/>
    <lineage>
        <taxon>Bacteria</taxon>
        <taxon>Bacillati</taxon>
        <taxon>Actinomycetota</taxon>
        <taxon>Actinomycetes</taxon>
        <taxon>Actinopolysporales</taxon>
        <taxon>Actinopolysporaceae</taxon>
        <taxon>Actinopolyspora</taxon>
    </lineage>
</organism>
<comment type="caution">
    <text evidence="2">The sequence shown here is derived from an EMBL/GenBank/DDBJ whole genome shotgun (WGS) entry which is preliminary data.</text>
</comment>
<feature type="transmembrane region" description="Helical" evidence="1">
    <location>
        <begin position="12"/>
        <end position="37"/>
    </location>
</feature>
<evidence type="ECO:0000313" key="3">
    <source>
        <dbReference type="Proteomes" id="UP000548304"/>
    </source>
</evidence>
<keyword evidence="3" id="KW-1185">Reference proteome</keyword>
<feature type="transmembrane region" description="Helical" evidence="1">
    <location>
        <begin position="70"/>
        <end position="87"/>
    </location>
</feature>
<keyword evidence="1" id="KW-1133">Transmembrane helix</keyword>
<sequence length="138" mass="14416">MTGPNSGSTFGQLHWLTIAVLAVVGLLQPALGMLGVYRTLGRPWTPLVVAALIAVCWVATVVVRRVPHPLLTLVITGGGYGVLAVVLNRAVSAFAGVGQISMPAGNMVSIVLSNIIWGALLGLIALGILRINRTRDRS</sequence>
<proteinExistence type="predicted"/>
<keyword evidence="1" id="KW-0472">Membrane</keyword>
<dbReference type="AlphaFoldDB" id="A0A852Z0U0"/>
<dbReference type="RefSeq" id="WP_179537191.1">
    <property type="nucleotide sequence ID" value="NZ_JACBYW010000010.1"/>
</dbReference>
<protein>
    <submittedName>
        <fullName evidence="2">Uncharacterized protein</fullName>
    </submittedName>
</protein>
<accession>A0A852Z0U0</accession>